<keyword evidence="2" id="KW-1185">Reference proteome</keyword>
<name>A0ABR3G2Y9_9PEZI</name>
<evidence type="ECO:0000313" key="2">
    <source>
        <dbReference type="Proteomes" id="UP001447188"/>
    </source>
</evidence>
<dbReference type="EMBL" id="JBBBZM010000831">
    <property type="protein sequence ID" value="KAL0630300.1"/>
    <property type="molecule type" value="Genomic_DNA"/>
</dbReference>
<protein>
    <submittedName>
        <fullName evidence="1">Uncharacterized protein</fullName>
    </submittedName>
</protein>
<dbReference type="InterPro" id="IPR027613">
    <property type="entry name" value="O_ant_LIC13510"/>
</dbReference>
<dbReference type="NCBIfam" id="TIGR04326">
    <property type="entry name" value="O_ant_LIC13510"/>
    <property type="match status" value="1"/>
</dbReference>
<reference evidence="1 2" key="1">
    <citation type="submission" date="2024-02" db="EMBL/GenBank/DDBJ databases">
        <title>Discinaceae phylogenomics.</title>
        <authorList>
            <person name="Dirks A.C."/>
            <person name="James T.Y."/>
        </authorList>
    </citation>
    <scope>NUCLEOTIDE SEQUENCE [LARGE SCALE GENOMIC DNA]</scope>
    <source>
        <strain evidence="1 2">ACD0624</strain>
    </source>
</reference>
<organism evidence="1 2">
    <name type="scientific">Discina gigas</name>
    <dbReference type="NCBI Taxonomy" id="1032678"/>
    <lineage>
        <taxon>Eukaryota</taxon>
        <taxon>Fungi</taxon>
        <taxon>Dikarya</taxon>
        <taxon>Ascomycota</taxon>
        <taxon>Pezizomycotina</taxon>
        <taxon>Pezizomycetes</taxon>
        <taxon>Pezizales</taxon>
        <taxon>Discinaceae</taxon>
        <taxon>Discina</taxon>
    </lineage>
</organism>
<sequence length="375" mass="43364">MGRAAIDGLDDHEVPLAGEPPLKASWVYLWNGHSGHGNTHSLLQYCELHAVRLRAKYLAWIHDLGEVRVGKKSLVDHLAFEDGLSYWWMTLLVEKSPYKTPLTDAIRLLAIEEILQQNKVRKVSLTSENRLLGEAMGLLCAGLGVAYEWKKPSRIKRHFITATAAFRRLPNSIQALISLARYVWTHRPARARQARSWCTGEKSVFFCSYFFNFSTEHVKSGVFRSRYWGGLHRLIGEMKLCGNWLHLYAPHDAVPDVESAHALVQFINLNDHKEGVHALLEAYVNWPMVLRVIKRWIWLNLLLWRLRGIERELDPLGPSIFLWSLMREDWKKSLVGTFAINNLWSIELFDAALKDIPREKQGFYLCENQSWERAL</sequence>
<accession>A0ABR3G2Y9</accession>
<dbReference type="Proteomes" id="UP001447188">
    <property type="component" value="Unassembled WGS sequence"/>
</dbReference>
<proteinExistence type="predicted"/>
<evidence type="ECO:0000313" key="1">
    <source>
        <dbReference type="EMBL" id="KAL0630300.1"/>
    </source>
</evidence>
<comment type="caution">
    <text evidence="1">The sequence shown here is derived from an EMBL/GenBank/DDBJ whole genome shotgun (WGS) entry which is preliminary data.</text>
</comment>
<feature type="non-terminal residue" evidence="1">
    <location>
        <position position="375"/>
    </location>
</feature>
<gene>
    <name evidence="1" type="ORF">Q9L58_010853</name>
</gene>